<dbReference type="GO" id="GO:0000271">
    <property type="term" value="P:polysaccharide biosynthetic process"/>
    <property type="evidence" value="ECO:0007669"/>
    <property type="project" value="InterPro"/>
</dbReference>
<evidence type="ECO:0000256" key="3">
    <source>
        <dbReference type="ARBA" id="ARBA00022692"/>
    </source>
</evidence>
<dbReference type="EMBL" id="CP096983">
    <property type="protein sequence ID" value="URZ12803.1"/>
    <property type="molecule type" value="Genomic_DNA"/>
</dbReference>
<evidence type="ECO:0000256" key="5">
    <source>
        <dbReference type="ARBA" id="ARBA00023136"/>
    </source>
</evidence>
<evidence type="ECO:0000313" key="7">
    <source>
        <dbReference type="Proteomes" id="UP000190951"/>
    </source>
</evidence>
<comment type="subcellular location">
    <subcellularLocation>
        <location evidence="1">Membrane</location>
        <topology evidence="1">Multi-pass membrane protein</topology>
    </subcellularLocation>
</comment>
<dbReference type="InterPro" id="IPR051401">
    <property type="entry name" value="GtrA_CellWall_Glycosyl"/>
</dbReference>
<dbReference type="PANTHER" id="PTHR38459:SF1">
    <property type="entry name" value="PROPHAGE BACTOPRENOL-LINKED GLUCOSE TRANSLOCASE HOMOLOG"/>
    <property type="match status" value="1"/>
</dbReference>
<protein>
    <submittedName>
        <fullName evidence="6">Uncharacterized protein</fullName>
    </submittedName>
</protein>
<accession>A0A1S8KYT9</accession>
<evidence type="ECO:0000256" key="1">
    <source>
        <dbReference type="ARBA" id="ARBA00004141"/>
    </source>
</evidence>
<dbReference type="STRING" id="84029.CROST_39220"/>
<keyword evidence="5" id="KW-0472">Membrane</keyword>
<dbReference type="AlphaFoldDB" id="A0A1S8KYT9"/>
<dbReference type="GO" id="GO:0005886">
    <property type="term" value="C:plasma membrane"/>
    <property type="evidence" value="ECO:0007669"/>
    <property type="project" value="TreeGrafter"/>
</dbReference>
<keyword evidence="7" id="KW-1185">Reference proteome</keyword>
<evidence type="ECO:0000313" key="6">
    <source>
        <dbReference type="EMBL" id="URZ12803.1"/>
    </source>
</evidence>
<evidence type="ECO:0000256" key="2">
    <source>
        <dbReference type="ARBA" id="ARBA00009399"/>
    </source>
</evidence>
<keyword evidence="3" id="KW-0812">Transmembrane</keyword>
<dbReference type="InterPro" id="IPR007267">
    <property type="entry name" value="GtrA_DPMS_TM"/>
</dbReference>
<dbReference type="Pfam" id="PF04138">
    <property type="entry name" value="GtrA_DPMS_TM"/>
    <property type="match status" value="1"/>
</dbReference>
<evidence type="ECO:0000256" key="4">
    <source>
        <dbReference type="ARBA" id="ARBA00022989"/>
    </source>
</evidence>
<name>A0A1S8KYT9_9CLOT</name>
<gene>
    <name evidence="6" type="ORF">CROST_035480</name>
</gene>
<dbReference type="PANTHER" id="PTHR38459">
    <property type="entry name" value="PROPHAGE BACTOPRENOL-LINKED GLUCOSE TRANSLOCASE HOMOLOG"/>
    <property type="match status" value="1"/>
</dbReference>
<sequence length="136" mass="15207">MLNKVGYIFNGRLKQISRFSVVGVINTLIDFVMFTLFNSVIGVGYSISQVIGYGSGVINSFIFNKKWTFSDKAGKKKLHKELIRFVFINVITLLVTLVSMNLFVKGLGINVYVAKILVTLIAQAINFLGYKILVFS</sequence>
<organism evidence="6 7">
    <name type="scientific">Clostridium felsineum</name>
    <dbReference type="NCBI Taxonomy" id="36839"/>
    <lineage>
        <taxon>Bacteria</taxon>
        <taxon>Bacillati</taxon>
        <taxon>Bacillota</taxon>
        <taxon>Clostridia</taxon>
        <taxon>Eubacteriales</taxon>
        <taxon>Clostridiaceae</taxon>
        <taxon>Clostridium</taxon>
    </lineage>
</organism>
<proteinExistence type="inferred from homology"/>
<dbReference type="Proteomes" id="UP000190951">
    <property type="component" value="Chromosome"/>
</dbReference>
<dbReference type="KEGG" id="crw:CROST_035480"/>
<comment type="similarity">
    <text evidence="2">Belongs to the GtrA family.</text>
</comment>
<reference evidence="6 7" key="1">
    <citation type="submission" date="2022-04" db="EMBL/GenBank/DDBJ databases">
        <title>Genome sequence of C. roseum typestrain.</title>
        <authorList>
            <person name="Poehlein A."/>
            <person name="Schoch T."/>
            <person name="Duerre P."/>
            <person name="Daniel R."/>
        </authorList>
    </citation>
    <scope>NUCLEOTIDE SEQUENCE [LARGE SCALE GENOMIC DNA]</scope>
    <source>
        <strain evidence="6 7">DSM 7320</strain>
    </source>
</reference>
<keyword evidence="4" id="KW-1133">Transmembrane helix</keyword>